<gene>
    <name evidence="9" type="primary">PNS1_5</name>
    <name evidence="9" type="ORF">BG006_010981</name>
</gene>
<dbReference type="Proteomes" id="UP000696485">
    <property type="component" value="Unassembled WGS sequence"/>
</dbReference>
<accession>A0A9P5SCG7</accession>
<comment type="similarity">
    <text evidence="3 8">Belongs to the CTL (choline transporter-like) family.</text>
</comment>
<dbReference type="Pfam" id="PF04515">
    <property type="entry name" value="Choline_transpo"/>
    <property type="match status" value="1"/>
</dbReference>
<reference evidence="9" key="1">
    <citation type="journal article" date="2020" name="Fungal Divers.">
        <title>Resolving the Mortierellaceae phylogeny through synthesis of multi-gene phylogenetics and phylogenomics.</title>
        <authorList>
            <person name="Vandepol N."/>
            <person name="Liber J."/>
            <person name="Desiro A."/>
            <person name="Na H."/>
            <person name="Kennedy M."/>
            <person name="Barry K."/>
            <person name="Grigoriev I.V."/>
            <person name="Miller A.N."/>
            <person name="O'Donnell K."/>
            <person name="Stajich J.E."/>
            <person name="Bonito G."/>
        </authorList>
    </citation>
    <scope>NUCLEOTIDE SEQUENCE</scope>
    <source>
        <strain evidence="9">NVP1</strain>
    </source>
</reference>
<evidence type="ECO:0000313" key="10">
    <source>
        <dbReference type="Proteomes" id="UP000696485"/>
    </source>
</evidence>
<dbReference type="AlphaFoldDB" id="A0A9P5SCG7"/>
<dbReference type="PANTHER" id="PTHR12385">
    <property type="entry name" value="CHOLINE TRANSPORTER-LIKE (SLC FAMILY 44)"/>
    <property type="match status" value="1"/>
</dbReference>
<comment type="function">
    <text evidence="1 8">Probably involved in transport through the plasma membrane.</text>
</comment>
<keyword evidence="10" id="KW-1185">Reference proteome</keyword>
<feature type="transmembrane region" description="Helical" evidence="8">
    <location>
        <begin position="161"/>
        <end position="182"/>
    </location>
</feature>
<dbReference type="EMBL" id="JAAAUY010000908">
    <property type="protein sequence ID" value="KAF9325543.1"/>
    <property type="molecule type" value="Genomic_DNA"/>
</dbReference>
<protein>
    <recommendedName>
        <fullName evidence="4 8">Protein PNS1</fullName>
    </recommendedName>
</protein>
<comment type="subcellular location">
    <subcellularLocation>
        <location evidence="8">Cell membrane</location>
        <topology evidence="8">Multi-pass membrane protein</topology>
    </subcellularLocation>
    <subcellularLocation>
        <location evidence="2">Membrane</location>
        <topology evidence="2">Multi-pass membrane protein</topology>
    </subcellularLocation>
</comment>
<feature type="transmembrane region" description="Helical" evidence="8">
    <location>
        <begin position="33"/>
        <end position="54"/>
    </location>
</feature>
<keyword evidence="6 8" id="KW-1133">Transmembrane helix</keyword>
<dbReference type="GO" id="GO:0022857">
    <property type="term" value="F:transmembrane transporter activity"/>
    <property type="evidence" value="ECO:0007669"/>
    <property type="project" value="UniProtKB-UniRule"/>
</dbReference>
<evidence type="ECO:0000256" key="6">
    <source>
        <dbReference type="ARBA" id="ARBA00022989"/>
    </source>
</evidence>
<organism evidence="9 10">
    <name type="scientific">Podila minutissima</name>
    <dbReference type="NCBI Taxonomy" id="64525"/>
    <lineage>
        <taxon>Eukaryota</taxon>
        <taxon>Fungi</taxon>
        <taxon>Fungi incertae sedis</taxon>
        <taxon>Mucoromycota</taxon>
        <taxon>Mortierellomycotina</taxon>
        <taxon>Mortierellomycetes</taxon>
        <taxon>Mortierellales</taxon>
        <taxon>Mortierellaceae</taxon>
        <taxon>Podila</taxon>
    </lineage>
</organism>
<evidence type="ECO:0000256" key="3">
    <source>
        <dbReference type="ARBA" id="ARBA00007168"/>
    </source>
</evidence>
<dbReference type="GO" id="GO:0005886">
    <property type="term" value="C:plasma membrane"/>
    <property type="evidence" value="ECO:0007669"/>
    <property type="project" value="UniProtKB-SubCell"/>
</dbReference>
<feature type="transmembrane region" description="Helical" evidence="8">
    <location>
        <begin position="203"/>
        <end position="227"/>
    </location>
</feature>
<comment type="caution">
    <text evidence="9">The sequence shown here is derived from an EMBL/GenBank/DDBJ whole genome shotgun (WGS) entry which is preliminary data.</text>
</comment>
<evidence type="ECO:0000256" key="7">
    <source>
        <dbReference type="ARBA" id="ARBA00023136"/>
    </source>
</evidence>
<evidence type="ECO:0000256" key="4">
    <source>
        <dbReference type="ARBA" id="ARBA00015388"/>
    </source>
</evidence>
<proteinExistence type="inferred from homology"/>
<evidence type="ECO:0000256" key="2">
    <source>
        <dbReference type="ARBA" id="ARBA00004141"/>
    </source>
</evidence>
<dbReference type="InterPro" id="IPR007603">
    <property type="entry name" value="Choline_transptr-like"/>
</dbReference>
<evidence type="ECO:0000256" key="5">
    <source>
        <dbReference type="ARBA" id="ARBA00022692"/>
    </source>
</evidence>
<dbReference type="PANTHER" id="PTHR12385:SF4">
    <property type="entry name" value="PROTEIN PNS1"/>
    <property type="match status" value="1"/>
</dbReference>
<keyword evidence="7 8" id="KW-0472">Membrane</keyword>
<name>A0A9P5SCG7_9FUNG</name>
<evidence type="ECO:0000256" key="8">
    <source>
        <dbReference type="RuleBase" id="RU368066"/>
    </source>
</evidence>
<keyword evidence="5 8" id="KW-0812">Transmembrane</keyword>
<feature type="transmembrane region" description="Helical" evidence="8">
    <location>
        <begin position="66"/>
        <end position="88"/>
    </location>
</feature>
<sequence>MVITGIRQMFAARPSNDPIPICLHIGAYLSFYWLSQVLTNIVHTTIAGVFAAHYSKSLSEHPTWTCLKRTCTTSFGTICFGGLIYAIVQTIKKALDILGGGSNILACASEGCFYYVNKALESITPLVYCEVAVYGKPFLPAGRDAFAVVKDRGLEVVLNEIIISTVWSVGAFFGAYTSAVLSQEYLMMVMGGRHTPDVKHHTLQIWIVTGLVFVLSMQVMFTAGAVVHSGVATIFITLAEDPNAMAEAKPKFFAKIKAAYPNMMQEDEE</sequence>
<evidence type="ECO:0000256" key="1">
    <source>
        <dbReference type="ARBA" id="ARBA00002957"/>
    </source>
</evidence>
<comment type="caution">
    <text evidence="8">Lacks conserved residue(s) required for the propagation of feature annotation.</text>
</comment>
<evidence type="ECO:0000313" key="9">
    <source>
        <dbReference type="EMBL" id="KAF9325543.1"/>
    </source>
</evidence>